<dbReference type="Pfam" id="PF04820">
    <property type="entry name" value="Trp_halogenase"/>
    <property type="match status" value="1"/>
</dbReference>
<dbReference type="Gene3D" id="3.50.50.60">
    <property type="entry name" value="FAD/NAD(P)-binding domain"/>
    <property type="match status" value="1"/>
</dbReference>
<dbReference type="GO" id="GO:0004497">
    <property type="term" value="F:monooxygenase activity"/>
    <property type="evidence" value="ECO:0007669"/>
    <property type="project" value="InterPro"/>
</dbReference>
<accession>A0A150RNP9</accession>
<comment type="caution">
    <text evidence="1">The sequence shown here is derived from an EMBL/GenBank/DDBJ whole genome shotgun (WGS) entry which is preliminary data.</text>
</comment>
<gene>
    <name evidence="1" type="ORF">BE17_00105</name>
</gene>
<protein>
    <submittedName>
        <fullName evidence="1">Uncharacterized protein</fullName>
    </submittedName>
</protein>
<name>A0A150RNP9_SORCE</name>
<evidence type="ECO:0000313" key="2">
    <source>
        <dbReference type="Proteomes" id="UP000075635"/>
    </source>
</evidence>
<proteinExistence type="predicted"/>
<organism evidence="1 2">
    <name type="scientific">Sorangium cellulosum</name>
    <name type="common">Polyangium cellulosum</name>
    <dbReference type="NCBI Taxonomy" id="56"/>
    <lineage>
        <taxon>Bacteria</taxon>
        <taxon>Pseudomonadati</taxon>
        <taxon>Myxococcota</taxon>
        <taxon>Polyangia</taxon>
        <taxon>Polyangiales</taxon>
        <taxon>Polyangiaceae</taxon>
        <taxon>Sorangium</taxon>
    </lineage>
</organism>
<dbReference type="InterPro" id="IPR036188">
    <property type="entry name" value="FAD/NAD-bd_sf"/>
</dbReference>
<feature type="non-terminal residue" evidence="1">
    <location>
        <position position="338"/>
    </location>
</feature>
<dbReference type="SUPFAM" id="SSF51905">
    <property type="entry name" value="FAD/NAD(P)-binding domain"/>
    <property type="match status" value="1"/>
</dbReference>
<sequence length="338" mass="35902">PLLSRLGVLDGVLAGGHRRSAGVRSAWGEPVLRDRDYISCAEGEGFHLSRASFDAMLLDAAEAAGARVIRGAHPPLVRRGPSGWAARIGGDELTFSVVVDATGRTASFARAQGARRRAFDRLVGVAAFLAPRDAVALDDALWIEAVEGGWLYSAPLAGDRLVVTLFADADALAACGPAALAGALLAQSTHTAARIAPFSTAREWHVRPACSEVSDPIAGPGWLAVGDAATARDPLSSSGIAHALEDAIDAAAAIEAHLGGDAQSLSRYAAARRRAFDDYLSTRTRYYRLEQRFPGSPFWRSRWWSSPEEAPVSLDPRARLRLAPRGLQRARSASPELP</sequence>
<dbReference type="Proteomes" id="UP000075635">
    <property type="component" value="Unassembled WGS sequence"/>
</dbReference>
<dbReference type="EMBL" id="JEMB01002349">
    <property type="protein sequence ID" value="KYF81780.1"/>
    <property type="molecule type" value="Genomic_DNA"/>
</dbReference>
<dbReference type="InterPro" id="IPR050816">
    <property type="entry name" value="Flavin-dep_Halogenase_NPB"/>
</dbReference>
<dbReference type="PANTHER" id="PTHR43747:SF1">
    <property type="entry name" value="SLR1998 PROTEIN"/>
    <property type="match status" value="1"/>
</dbReference>
<dbReference type="AlphaFoldDB" id="A0A150RNP9"/>
<reference evidence="1 2" key="1">
    <citation type="submission" date="2014-02" db="EMBL/GenBank/DDBJ databases">
        <title>The small core and large imbalanced accessory genome model reveals a collaborative survival strategy of Sorangium cellulosum strains in nature.</title>
        <authorList>
            <person name="Han K."/>
            <person name="Peng R."/>
            <person name="Blom J."/>
            <person name="Li Y.-Z."/>
        </authorList>
    </citation>
    <scope>NUCLEOTIDE SEQUENCE [LARGE SCALE GENOMIC DNA]</scope>
    <source>
        <strain evidence="1 2">So0011-07</strain>
    </source>
</reference>
<dbReference type="PANTHER" id="PTHR43747">
    <property type="entry name" value="FAD-BINDING PROTEIN"/>
    <property type="match status" value="1"/>
</dbReference>
<evidence type="ECO:0000313" key="1">
    <source>
        <dbReference type="EMBL" id="KYF81780.1"/>
    </source>
</evidence>
<dbReference type="InterPro" id="IPR006905">
    <property type="entry name" value="Flavin_halogenase"/>
</dbReference>
<feature type="non-terminal residue" evidence="1">
    <location>
        <position position="1"/>
    </location>
</feature>
<dbReference type="Gene3D" id="3.30.9.100">
    <property type="match status" value="1"/>
</dbReference>